<dbReference type="Proteomes" id="UP000283255">
    <property type="component" value="Unassembled WGS sequence"/>
</dbReference>
<dbReference type="InterPro" id="IPR036779">
    <property type="entry name" value="LysM_dom_sf"/>
</dbReference>
<feature type="region of interest" description="Disordered" evidence="1">
    <location>
        <begin position="61"/>
        <end position="83"/>
    </location>
</feature>
<reference evidence="4 5" key="2">
    <citation type="submission" date="2019-01" db="EMBL/GenBank/DDBJ databases">
        <title>Motilimonas pumilus sp. nov., isolated from the gut of sea cucumber (Apostichopus japonicus).</title>
        <authorList>
            <person name="Wang F.-Q."/>
            <person name="Ren L.-H."/>
            <person name="Lin Y.-W."/>
            <person name="Sun G.-H."/>
            <person name="Du Z.-J."/>
            <person name="Zhao J.-X."/>
            <person name="Liu X.-J."/>
            <person name="Liu L.-J."/>
        </authorList>
    </citation>
    <scope>NUCLEOTIDE SEQUENCE [LARGE SCALE GENOMIC DNA]</scope>
    <source>
        <strain evidence="4 5">PLHSC7-2</strain>
    </source>
</reference>
<sequence>MKVSFPLLWHKWQQGEQWLLHHIPVPLSHIRMISVILLLTLLIAFTLPFGSKQAGVETVNIEPAPATSPPSQNEAEKDQPQAAATETLKPFSDGQWQAYIVKSGDTLTRILQHMQVSNNDMAKLLAEPKNKAVLSKIHPGQVLSFYQTQAGELLEVRLSQADDSSSDIFSKTVAGDFIHRAH</sequence>
<dbReference type="OrthoDB" id="6398769at2"/>
<dbReference type="Pfam" id="PF22310">
    <property type="entry name" value="NMB0315_dom_I"/>
    <property type="match status" value="1"/>
</dbReference>
<feature type="domain" description="LysM" evidence="3">
    <location>
        <begin position="97"/>
        <end position="145"/>
    </location>
</feature>
<dbReference type="GO" id="GO:0042834">
    <property type="term" value="F:peptidoglycan binding"/>
    <property type="evidence" value="ECO:0007669"/>
    <property type="project" value="InterPro"/>
</dbReference>
<dbReference type="Gene3D" id="3.10.450.350">
    <property type="match status" value="1"/>
</dbReference>
<dbReference type="AlphaFoldDB" id="A0A418Y9I5"/>
<evidence type="ECO:0000313" key="5">
    <source>
        <dbReference type="Proteomes" id="UP000283255"/>
    </source>
</evidence>
<keyword evidence="5" id="KW-1185">Reference proteome</keyword>
<proteinExistence type="predicted"/>
<accession>A0A418Y9I5</accession>
<evidence type="ECO:0000259" key="3">
    <source>
        <dbReference type="PROSITE" id="PS51782"/>
    </source>
</evidence>
<dbReference type="EMBL" id="QZCH01000049">
    <property type="protein sequence ID" value="RJG37551.1"/>
    <property type="molecule type" value="Genomic_DNA"/>
</dbReference>
<name>A0A418Y9I5_9GAMM</name>
<reference evidence="4 5" key="1">
    <citation type="submission" date="2018-09" db="EMBL/GenBank/DDBJ databases">
        <authorList>
            <person name="Wang F."/>
        </authorList>
    </citation>
    <scope>NUCLEOTIDE SEQUENCE [LARGE SCALE GENOMIC DNA]</scope>
    <source>
        <strain evidence="4 5">PLHSC7-2</strain>
    </source>
</reference>
<dbReference type="InterPro" id="IPR018392">
    <property type="entry name" value="LysM"/>
</dbReference>
<keyword evidence="2" id="KW-0812">Transmembrane</keyword>
<evidence type="ECO:0000256" key="2">
    <source>
        <dbReference type="SAM" id="Phobius"/>
    </source>
</evidence>
<dbReference type="CDD" id="cd00118">
    <property type="entry name" value="LysM"/>
    <property type="match status" value="1"/>
</dbReference>
<protein>
    <recommendedName>
        <fullName evidence="3">LysM domain-containing protein</fullName>
    </recommendedName>
</protein>
<evidence type="ECO:0000256" key="1">
    <source>
        <dbReference type="SAM" id="MobiDB-lite"/>
    </source>
</evidence>
<evidence type="ECO:0000313" key="4">
    <source>
        <dbReference type="EMBL" id="RJG37551.1"/>
    </source>
</evidence>
<gene>
    <name evidence="4" type="ORF">D1Z90_19710</name>
</gene>
<dbReference type="SUPFAM" id="SSF54106">
    <property type="entry name" value="LysM domain"/>
    <property type="match status" value="1"/>
</dbReference>
<organism evidence="4 5">
    <name type="scientific">Motilimonas pumila</name>
    <dbReference type="NCBI Taxonomy" id="2303987"/>
    <lineage>
        <taxon>Bacteria</taxon>
        <taxon>Pseudomonadati</taxon>
        <taxon>Pseudomonadota</taxon>
        <taxon>Gammaproteobacteria</taxon>
        <taxon>Alteromonadales</taxon>
        <taxon>Alteromonadales genera incertae sedis</taxon>
        <taxon>Motilimonas</taxon>
    </lineage>
</organism>
<feature type="transmembrane region" description="Helical" evidence="2">
    <location>
        <begin position="28"/>
        <end position="47"/>
    </location>
</feature>
<keyword evidence="2" id="KW-1133">Transmembrane helix</keyword>
<dbReference type="InterPro" id="IPR054512">
    <property type="entry name" value="NMB0315-like_N"/>
</dbReference>
<dbReference type="PROSITE" id="PS51782">
    <property type="entry name" value="LYSM"/>
    <property type="match status" value="1"/>
</dbReference>
<dbReference type="RefSeq" id="WP_119912508.1">
    <property type="nucleotide sequence ID" value="NZ_QZCH01000049.1"/>
</dbReference>
<keyword evidence="2" id="KW-0472">Membrane</keyword>
<comment type="caution">
    <text evidence="4">The sequence shown here is derived from an EMBL/GenBank/DDBJ whole genome shotgun (WGS) entry which is preliminary data.</text>
</comment>